<protein>
    <submittedName>
        <fullName evidence="10">Uncharacterized protein</fullName>
    </submittedName>
</protein>
<dbReference type="InterPro" id="IPR029044">
    <property type="entry name" value="Nucleotide-diphossugar_trans"/>
</dbReference>
<dbReference type="STRING" id="931890.G8JQB2"/>
<organism evidence="10 11">
    <name type="scientific">Eremothecium cymbalariae (strain CBS 270.75 / DBVPG 7215 / KCTC 17166 / NRRL Y-17582)</name>
    <name type="common">Yeast</name>
    <dbReference type="NCBI Taxonomy" id="931890"/>
    <lineage>
        <taxon>Eukaryota</taxon>
        <taxon>Fungi</taxon>
        <taxon>Dikarya</taxon>
        <taxon>Ascomycota</taxon>
        <taxon>Saccharomycotina</taxon>
        <taxon>Saccharomycetes</taxon>
        <taxon>Saccharomycetales</taxon>
        <taxon>Saccharomycetaceae</taxon>
        <taxon>Eremothecium</taxon>
    </lineage>
</organism>
<keyword evidence="6" id="KW-0333">Golgi apparatus</keyword>
<evidence type="ECO:0000313" key="10">
    <source>
        <dbReference type="EMBL" id="AET38270.1"/>
    </source>
</evidence>
<evidence type="ECO:0000256" key="3">
    <source>
        <dbReference type="ARBA" id="ARBA00022692"/>
    </source>
</evidence>
<dbReference type="Pfam" id="PF03452">
    <property type="entry name" value="Anp1"/>
    <property type="match status" value="1"/>
</dbReference>
<comment type="subcellular location">
    <subcellularLocation>
        <location evidence="2">Endoplasmic reticulum membrane</location>
        <topology evidence="2">Single-pass type II membrane protein</topology>
    </subcellularLocation>
    <subcellularLocation>
        <location evidence="1">Golgi apparatus membrane</location>
        <topology evidence="1">Single-pass type II membrane protein</topology>
    </subcellularLocation>
</comment>
<dbReference type="FunCoup" id="G8JQB2">
    <property type="interactions" value="117"/>
</dbReference>
<dbReference type="GO" id="GO:0005789">
    <property type="term" value="C:endoplasmic reticulum membrane"/>
    <property type="evidence" value="ECO:0007669"/>
    <property type="project" value="UniProtKB-SubCell"/>
</dbReference>
<keyword evidence="11" id="KW-1185">Reference proteome</keyword>
<reference evidence="11" key="1">
    <citation type="journal article" date="2012" name="G3 (Bethesda)">
        <title>Pichia sorbitophila, an interspecies yeast hybrid reveals early steps of genome resolution following polyploidization.</title>
        <authorList>
            <person name="Leh Louis V."/>
            <person name="Despons L."/>
            <person name="Friedrich A."/>
            <person name="Martin T."/>
            <person name="Durrens P."/>
            <person name="Casaregola S."/>
            <person name="Neuveglise C."/>
            <person name="Fairhead C."/>
            <person name="Marck C."/>
            <person name="Cruz J.A."/>
            <person name="Straub M.L."/>
            <person name="Kugler V."/>
            <person name="Sacerdot C."/>
            <person name="Uzunov Z."/>
            <person name="Thierry A."/>
            <person name="Weiss S."/>
            <person name="Bleykasten C."/>
            <person name="De Montigny J."/>
            <person name="Jacques N."/>
            <person name="Jung P."/>
            <person name="Lemaire M."/>
            <person name="Mallet S."/>
            <person name="Morel G."/>
            <person name="Richard G.F."/>
            <person name="Sarkar A."/>
            <person name="Savel G."/>
            <person name="Schacherer J."/>
            <person name="Seret M.L."/>
            <person name="Talla E."/>
            <person name="Samson G."/>
            <person name="Jubin C."/>
            <person name="Poulain J."/>
            <person name="Vacherie B."/>
            <person name="Barbe V."/>
            <person name="Pelletier E."/>
            <person name="Sherman D.J."/>
            <person name="Westhof E."/>
            <person name="Weissenbach J."/>
            <person name="Baret P.V."/>
            <person name="Wincker P."/>
            <person name="Gaillardin C."/>
            <person name="Dujon B."/>
            <person name="Souciet J.L."/>
        </authorList>
    </citation>
    <scope>NUCLEOTIDE SEQUENCE [LARGE SCALE GENOMIC DNA]</scope>
    <source>
        <strain evidence="11">CBS 270.75 / DBVPG 7215 / KCTC 17166 / NRRL Y-17582</strain>
    </source>
</reference>
<dbReference type="GO" id="GO:0140497">
    <property type="term" value="C:mannan polymerase II complex"/>
    <property type="evidence" value="ECO:0007669"/>
    <property type="project" value="EnsemblFungi"/>
</dbReference>
<evidence type="ECO:0000256" key="8">
    <source>
        <dbReference type="ARBA" id="ARBA00037964"/>
    </source>
</evidence>
<evidence type="ECO:0000256" key="6">
    <source>
        <dbReference type="ARBA" id="ARBA00023034"/>
    </source>
</evidence>
<dbReference type="Proteomes" id="UP000006790">
    <property type="component" value="Chromosome 2"/>
</dbReference>
<dbReference type="eggNOG" id="ENOG502QRPX">
    <property type="taxonomic scope" value="Eukaryota"/>
</dbReference>
<name>G8JQB2_ERECY</name>
<dbReference type="InParanoid" id="G8JQB2"/>
<evidence type="ECO:0000256" key="9">
    <source>
        <dbReference type="SAM" id="Phobius"/>
    </source>
</evidence>
<dbReference type="HOGENOM" id="CLU_017872_4_0_1"/>
<dbReference type="GO" id="GO:0005801">
    <property type="term" value="C:cis-Golgi network"/>
    <property type="evidence" value="ECO:0007669"/>
    <property type="project" value="EnsemblFungi"/>
</dbReference>
<dbReference type="GeneID" id="11471905"/>
<sequence>MSLSLLVVRLRRSPLAIILFPIASIALFYFLFFSHDSSLLGIDGSVENHRWAHERENTYYFPHSSKFKSPKYSYRYKGNRFFGDKAGLHISEGRIMKYDMNTLTTTSSPLANKEIVLILTPMQKFHDKYWENLLSLTYPRKLTQLGFIIPRTPTGDVAMKRLEDAVKKVQSGKENQRFLKITILRQDSQSFNKLDEKERHAFNVQKERRAAMALARNELVFSTIGPSTSWILWLDADIVETPATVIQDMAAHDKAILAANVFQRYIDDQNQENIRPYDFNNWQESQTGLEIAASMKDDEIIVESYHEIVTYRPLMAKLYDPNGSPSAEMSLDGVGGGCTLVKAQVHRDGAMFPNFPFYHLIETEGFAHMAKRLNYEVFGLPNYLVYHFNE</sequence>
<dbReference type="GO" id="GO:0000032">
    <property type="term" value="P:cell wall mannoprotein biosynthetic process"/>
    <property type="evidence" value="ECO:0007669"/>
    <property type="project" value="TreeGrafter"/>
</dbReference>
<dbReference type="OrthoDB" id="2405412at2759"/>
<evidence type="ECO:0000313" key="11">
    <source>
        <dbReference type="Proteomes" id="UP000006790"/>
    </source>
</evidence>
<dbReference type="PANTHER" id="PTHR43083:SF6">
    <property type="entry name" value="MANNAN POLYMERASE COMPLEXES SUBUNIT MNN9"/>
    <property type="match status" value="1"/>
</dbReference>
<keyword evidence="3 9" id="KW-0812">Transmembrane</keyword>
<keyword evidence="7 9" id="KW-0472">Membrane</keyword>
<dbReference type="Gene3D" id="3.90.550.10">
    <property type="entry name" value="Spore Coat Polysaccharide Biosynthesis Protein SpsA, Chain A"/>
    <property type="match status" value="1"/>
</dbReference>
<evidence type="ECO:0000256" key="4">
    <source>
        <dbReference type="ARBA" id="ARBA00022968"/>
    </source>
</evidence>
<dbReference type="EMBL" id="CP002498">
    <property type="protein sequence ID" value="AET38270.1"/>
    <property type="molecule type" value="Genomic_DNA"/>
</dbReference>
<dbReference type="GO" id="GO:0018279">
    <property type="term" value="P:protein N-linked glycosylation via asparagine"/>
    <property type="evidence" value="ECO:0007669"/>
    <property type="project" value="EnsemblFungi"/>
</dbReference>
<feature type="transmembrane region" description="Helical" evidence="9">
    <location>
        <begin position="12"/>
        <end position="32"/>
    </location>
</feature>
<evidence type="ECO:0000256" key="5">
    <source>
        <dbReference type="ARBA" id="ARBA00022989"/>
    </source>
</evidence>
<proteinExistence type="inferred from homology"/>
<dbReference type="SUPFAM" id="SSF53448">
    <property type="entry name" value="Nucleotide-diphospho-sugar transferases"/>
    <property type="match status" value="1"/>
</dbReference>
<comment type="similarity">
    <text evidence="8">Belongs to the ANP1/MMN9/VAN1 family.</text>
</comment>
<evidence type="ECO:0000256" key="7">
    <source>
        <dbReference type="ARBA" id="ARBA00023136"/>
    </source>
</evidence>
<dbReference type="OMA" id="IPKTREG"/>
<keyword evidence="4" id="KW-0735">Signal-anchor</keyword>
<keyword evidence="5 9" id="KW-1133">Transmembrane helix</keyword>
<dbReference type="KEGG" id="erc:Ecym_2550"/>
<evidence type="ECO:0000256" key="2">
    <source>
        <dbReference type="ARBA" id="ARBA00004648"/>
    </source>
</evidence>
<dbReference type="FunFam" id="3.90.550.10:FF:000017">
    <property type="entry name" value="Mannan polymerase II complex ANP1 subunit"/>
    <property type="match status" value="1"/>
</dbReference>
<gene>
    <name evidence="10" type="ordered locus">Ecym_2550</name>
</gene>
<dbReference type="GO" id="GO:0000009">
    <property type="term" value="F:alpha-1,6-mannosyltransferase activity"/>
    <property type="evidence" value="ECO:0007669"/>
    <property type="project" value="EnsemblFungi"/>
</dbReference>
<dbReference type="PANTHER" id="PTHR43083">
    <property type="entry name" value="MANNAN POLYMERASE II"/>
    <property type="match status" value="1"/>
</dbReference>
<dbReference type="AlphaFoldDB" id="G8JQB2"/>
<dbReference type="RefSeq" id="XP_003645087.1">
    <property type="nucleotide sequence ID" value="XM_003645039.1"/>
</dbReference>
<dbReference type="InterPro" id="IPR052086">
    <property type="entry name" value="Mannan_Polymerase_Subunit"/>
</dbReference>
<evidence type="ECO:0000256" key="1">
    <source>
        <dbReference type="ARBA" id="ARBA00004323"/>
    </source>
</evidence>
<accession>G8JQB2</accession>